<sequence>MFDQHGAKGIEVVIAPGLGPDHENARQYISLLDLPRGRITISCAARLGAMPKALDVFRAVRDGAALKDR</sequence>
<name>A0A0T7GFK6_NEOGA</name>
<evidence type="ECO:0000313" key="2">
    <source>
        <dbReference type="Proteomes" id="UP000039660"/>
    </source>
</evidence>
<protein>
    <submittedName>
        <fullName evidence="1">Uncharacterized protein</fullName>
    </submittedName>
</protein>
<accession>A0A0T7GFK6</accession>
<evidence type="ECO:0000313" key="1">
    <source>
        <dbReference type="EMBL" id="CDZ45986.1"/>
    </source>
</evidence>
<reference evidence="1 2" key="1">
    <citation type="submission" date="2014-08" db="EMBL/GenBank/DDBJ databases">
        <authorList>
            <person name="Chen Y.-H."/>
        </authorList>
    </citation>
    <scope>NUCLEOTIDE SEQUENCE [LARGE SCALE GENOMIC DNA]</scope>
</reference>
<dbReference type="RefSeq" id="WP_046632196.1">
    <property type="nucleotide sequence ID" value="NZ_CCRK01000002.1"/>
</dbReference>
<gene>
    <name evidence="1" type="ORF">NGAL_HAMBI1189_11790</name>
</gene>
<dbReference type="Proteomes" id="UP000039660">
    <property type="component" value="Unassembled WGS sequence"/>
</dbReference>
<proteinExistence type="predicted"/>
<dbReference type="AlphaFoldDB" id="A0A0T7GFK6"/>
<dbReference type="EMBL" id="CCRK01000002">
    <property type="protein sequence ID" value="CDZ45986.1"/>
    <property type="molecule type" value="Genomic_DNA"/>
</dbReference>
<organism evidence="1 2">
    <name type="scientific">Neorhizobium galegae bv. officinalis</name>
    <dbReference type="NCBI Taxonomy" id="323656"/>
    <lineage>
        <taxon>Bacteria</taxon>
        <taxon>Pseudomonadati</taxon>
        <taxon>Pseudomonadota</taxon>
        <taxon>Alphaproteobacteria</taxon>
        <taxon>Hyphomicrobiales</taxon>
        <taxon>Rhizobiaceae</taxon>
        <taxon>Rhizobium/Agrobacterium group</taxon>
        <taxon>Neorhizobium</taxon>
    </lineage>
</organism>